<dbReference type="HOGENOM" id="CLU_018294_1_0_1"/>
<evidence type="ECO:0000313" key="2">
    <source>
        <dbReference type="Ensembl" id="ENSLACP00000015844.1"/>
    </source>
</evidence>
<dbReference type="GO" id="GO:0003677">
    <property type="term" value="F:DNA binding"/>
    <property type="evidence" value="ECO:0007669"/>
    <property type="project" value="InterPro"/>
</dbReference>
<dbReference type="PANTHER" id="PTHR19303">
    <property type="entry name" value="TRANSPOSON"/>
    <property type="match status" value="1"/>
</dbReference>
<evidence type="ECO:0000313" key="3">
    <source>
        <dbReference type="Proteomes" id="UP000008672"/>
    </source>
</evidence>
<dbReference type="SUPFAM" id="SSF46689">
    <property type="entry name" value="Homeodomain-like"/>
    <property type="match status" value="1"/>
</dbReference>
<sequence>FKATSMMSPRKRTDLSLKQKAEIIKLCEGPPKLSFSEVAKIFSVNPSTVSKIYKPRNTVLQQSSLNFDRKRQRTSHAADVDEALFRWFQSAIGSNLPVSGEILKAKDEKADGEKKDADVPSATNWIENQLLAILQCYKPEDVYNADKVGLYYHALPNGSHVFKKTVHFRGKVSKDRVTLMVCASMTGEKRPLLFIGKSKN</sequence>
<dbReference type="Gene3D" id="1.10.10.60">
    <property type="entry name" value="Homeodomain-like"/>
    <property type="match status" value="1"/>
</dbReference>
<dbReference type="AlphaFoldDB" id="H3B1S3"/>
<dbReference type="InterPro" id="IPR009057">
    <property type="entry name" value="Homeodomain-like_sf"/>
</dbReference>
<dbReference type="Bgee" id="ENSLACG00000013952">
    <property type="expression patterns" value="Expressed in muscle tissue"/>
</dbReference>
<protein>
    <recommendedName>
        <fullName evidence="1">HTH psq-type domain-containing protein</fullName>
    </recommendedName>
</protein>
<proteinExistence type="predicted"/>
<dbReference type="InParanoid" id="H3B1S3"/>
<reference evidence="2" key="2">
    <citation type="submission" date="2025-08" db="UniProtKB">
        <authorList>
            <consortium name="Ensembl"/>
        </authorList>
    </citation>
    <scope>IDENTIFICATION</scope>
</reference>
<dbReference type="EMBL" id="AFYH01114958">
    <property type="status" value="NOT_ANNOTATED_CDS"/>
    <property type="molecule type" value="Genomic_DNA"/>
</dbReference>
<dbReference type="InterPro" id="IPR007889">
    <property type="entry name" value="HTH_Psq"/>
</dbReference>
<dbReference type="OMA" id="RTIMLCC"/>
<dbReference type="PANTHER" id="PTHR19303:SF73">
    <property type="entry name" value="PROTEIN PDC2"/>
    <property type="match status" value="1"/>
</dbReference>
<dbReference type="GO" id="GO:0005634">
    <property type="term" value="C:nucleus"/>
    <property type="evidence" value="ECO:0007669"/>
    <property type="project" value="TreeGrafter"/>
</dbReference>
<dbReference type="Pfam" id="PF04218">
    <property type="entry name" value="CENP-B_N"/>
    <property type="match status" value="1"/>
</dbReference>
<organism evidence="2 3">
    <name type="scientific">Latimeria chalumnae</name>
    <name type="common">Coelacanth</name>
    <dbReference type="NCBI Taxonomy" id="7897"/>
    <lineage>
        <taxon>Eukaryota</taxon>
        <taxon>Metazoa</taxon>
        <taxon>Chordata</taxon>
        <taxon>Craniata</taxon>
        <taxon>Vertebrata</taxon>
        <taxon>Euteleostomi</taxon>
        <taxon>Coelacanthiformes</taxon>
        <taxon>Coelacanthidae</taxon>
        <taxon>Latimeria</taxon>
    </lineage>
</organism>
<keyword evidence="3" id="KW-1185">Reference proteome</keyword>
<feature type="domain" description="HTH psq-type" evidence="1">
    <location>
        <begin position="10"/>
        <end position="62"/>
    </location>
</feature>
<reference evidence="3" key="1">
    <citation type="submission" date="2011-08" db="EMBL/GenBank/DDBJ databases">
        <title>The draft genome of Latimeria chalumnae.</title>
        <authorList>
            <person name="Di Palma F."/>
            <person name="Alfoldi J."/>
            <person name="Johnson J."/>
            <person name="Berlin A."/>
            <person name="Gnerre S."/>
            <person name="Jaffe D."/>
            <person name="MacCallum I."/>
            <person name="Young S."/>
            <person name="Walker B.J."/>
            <person name="Lander E."/>
            <person name="Lindblad-Toh K."/>
        </authorList>
    </citation>
    <scope>NUCLEOTIDE SEQUENCE [LARGE SCALE GENOMIC DNA]</scope>
    <source>
        <strain evidence="3">Wild caught</strain>
    </source>
</reference>
<name>H3B1S3_LATCH</name>
<dbReference type="Proteomes" id="UP000008672">
    <property type="component" value="Unassembled WGS sequence"/>
</dbReference>
<dbReference type="GeneTree" id="ENSGT00940000168101"/>
<dbReference type="STRING" id="7897.ENSLACP00000015844"/>
<dbReference type="InterPro" id="IPR050863">
    <property type="entry name" value="CenT-Element_Derived"/>
</dbReference>
<reference evidence="2" key="3">
    <citation type="submission" date="2025-09" db="UniProtKB">
        <authorList>
            <consortium name="Ensembl"/>
        </authorList>
    </citation>
    <scope>IDENTIFICATION</scope>
</reference>
<dbReference type="Ensembl" id="ENSLACT00000015954.1">
    <property type="protein sequence ID" value="ENSLACP00000015844.1"/>
    <property type="gene ID" value="ENSLACG00000013952.1"/>
</dbReference>
<dbReference type="eggNOG" id="KOG3105">
    <property type="taxonomic scope" value="Eukaryota"/>
</dbReference>
<accession>H3B1S3</accession>
<evidence type="ECO:0000259" key="1">
    <source>
        <dbReference type="Pfam" id="PF04218"/>
    </source>
</evidence>